<sequence>MEMRWTAEQKQVIGLHQRNLLVSAAAGSGKTAVLVERIIQMILNQEHPIDIDRLLVVTFTNAAASEMRERIGAALDTALKEQPDNLHLQRQVTLVHNAQISTIHSFGLSVIRNHFYEIGLDPGFRIADEREISMLKEDVLDEVLHEAYEEKRETFLYLIENYSNTKNDHNIRQMLGSLFEYSDSYPWPEEWLDESLSMYQCSSLEEMDALPFMGELFAWLNQMIQSLLQTENQMLNIAQQEDGPVLYLEAIYDDIHRLEQLEGQKSYKDWYKALQDFSFQALSRKKQTCDPEKKKKVQDLRDKVKKQLTVLKNSYFAYPPAQQLQMLQDEKIPMEELVRLVKLFRKKFAQEKGDRNILDFSDIEHFTLNILVDSETKKPTAAAGEYQQRFAEVMVDEYQDSNYVQEALIRAVSREENGEPNIFMVGDVKQSIYRFRLARPELFMEKYNQYTIEDGKYQRIDLHKNFRSRQEVLDFTNEIFDHIMDVDMGNIAYDEKAALYPGAAYEETKDPKQYQAELAGIVLSLDQKDKVEAEARYTAARIRKLVQSTEFDYQDIVILVHALKGFSETFVRVFSEEGIPLVTTSKSGYFSAIEVQTVIQFLKILDNPRQDIPLAGVMSSAIGGFSAEEMADLKAAFPEKSFSESVLAWKSLNKEEWEKLLESSKDRGADVQRIQQKITTFWELIEKLRELVPYTPVHELIQQIYRETGYLNYVTALPGGRQRKANLDMFLERAIAYENTSYQGLFHFIRYIEQMLKYEMDYGEAELVSSRDHAVHLMTIHKSKGLEFPVVFLCGMGKEFNLMSLNAPMIFHPQYGVGMRWMNGQYRVKCSGISRQVFGMLERKELLGEELRLLYVALTRAREKLILTGIIDEKKSFTPCPLKKGEKLPFVQRTEARCFWDWVLPVILSNEQPWELEIIRDYERAEMEADKKAELFNSREKILAALSQTDSKALSLWDERMSWKYPYEAFGIIKQKVSVSELKHRYMEEQIAAQAAEFYPKQDVIPYLPKFADRKEEENAGALKGTAMHRFLECFDFAGLLNCKGLQAGDWVEAEFDRMRHMHLIDEALAVRLDIKQLTAFASSDLAFEMAKAQKEERLYRERPFVMALPACQVWEEAKGEEPVLVQGIIDVFWTGEKGITLLDYKTDAVSNGGELAGRYRKQLLLYGQALEKVFPQMKVEKIFLYSFRLGSVISVE</sequence>
<keyword evidence="4 13" id="KW-0378">Hydrolase</keyword>
<dbReference type="InterPro" id="IPR038726">
    <property type="entry name" value="PDDEXK_AddAB-type"/>
</dbReference>
<dbReference type="InterPro" id="IPR000212">
    <property type="entry name" value="DNA_helicase_UvrD/REP"/>
</dbReference>
<evidence type="ECO:0000313" key="17">
    <source>
        <dbReference type="EMBL" id="MCU6763660.1"/>
    </source>
</evidence>
<evidence type="ECO:0000256" key="8">
    <source>
        <dbReference type="ARBA" id="ARBA00023125"/>
    </source>
</evidence>
<comment type="catalytic activity">
    <reaction evidence="12 13">
        <text>ATP + H2O = ADP + phosphate + H(+)</text>
        <dbReference type="Rhea" id="RHEA:13065"/>
        <dbReference type="ChEBI" id="CHEBI:15377"/>
        <dbReference type="ChEBI" id="CHEBI:15378"/>
        <dbReference type="ChEBI" id="CHEBI:30616"/>
        <dbReference type="ChEBI" id="CHEBI:43474"/>
        <dbReference type="ChEBI" id="CHEBI:456216"/>
        <dbReference type="EC" id="5.6.2.4"/>
    </reaction>
</comment>
<evidence type="ECO:0000256" key="9">
    <source>
        <dbReference type="ARBA" id="ARBA00023204"/>
    </source>
</evidence>
<dbReference type="InterPro" id="IPR011335">
    <property type="entry name" value="Restrct_endonuc-II-like"/>
</dbReference>
<evidence type="ECO:0000256" key="5">
    <source>
        <dbReference type="ARBA" id="ARBA00022806"/>
    </source>
</evidence>
<evidence type="ECO:0000256" key="4">
    <source>
        <dbReference type="ARBA" id="ARBA00022801"/>
    </source>
</evidence>
<evidence type="ECO:0000256" key="3">
    <source>
        <dbReference type="ARBA" id="ARBA00022763"/>
    </source>
</evidence>
<reference evidence="17 18" key="1">
    <citation type="journal article" date="2021" name="ISME Commun">
        <title>Automated analysis of genomic sequences facilitates high-throughput and comprehensive description of bacteria.</title>
        <authorList>
            <person name="Hitch T.C.A."/>
        </authorList>
    </citation>
    <scope>NUCLEOTIDE SEQUENCE [LARGE SCALE GENOMIC DNA]</scope>
    <source>
        <strain evidence="17 18">Sanger_109</strain>
    </source>
</reference>
<evidence type="ECO:0000256" key="6">
    <source>
        <dbReference type="ARBA" id="ARBA00022839"/>
    </source>
</evidence>
<dbReference type="InterPro" id="IPR011604">
    <property type="entry name" value="PDDEXK-like_dom_sf"/>
</dbReference>
<evidence type="ECO:0000256" key="2">
    <source>
        <dbReference type="ARBA" id="ARBA00022741"/>
    </source>
</evidence>
<organism evidence="17 18">
    <name type="scientific">Brotonthovivens ammoniilytica</name>
    <dbReference type="NCBI Taxonomy" id="2981725"/>
    <lineage>
        <taxon>Bacteria</taxon>
        <taxon>Bacillati</taxon>
        <taxon>Bacillota</taxon>
        <taxon>Clostridia</taxon>
        <taxon>Lachnospirales</taxon>
        <taxon>Lachnospiraceae</taxon>
        <taxon>Brotonthovivens</taxon>
    </lineage>
</organism>
<dbReference type="EC" id="3.1.-.-" evidence="13"/>
<dbReference type="RefSeq" id="WP_158426301.1">
    <property type="nucleotide sequence ID" value="NZ_JAOQJQ010000009.1"/>
</dbReference>
<dbReference type="GO" id="GO:0004386">
    <property type="term" value="F:helicase activity"/>
    <property type="evidence" value="ECO:0007669"/>
    <property type="project" value="UniProtKB-KW"/>
</dbReference>
<dbReference type="PANTHER" id="PTHR11070">
    <property type="entry name" value="UVRD / RECB / PCRA DNA HELICASE FAMILY MEMBER"/>
    <property type="match status" value="1"/>
</dbReference>
<dbReference type="EC" id="5.6.2.4" evidence="13"/>
<keyword evidence="8 13" id="KW-0238">DNA-binding</keyword>
<accession>A0ABT2TN64</accession>
<evidence type="ECO:0000256" key="10">
    <source>
        <dbReference type="ARBA" id="ARBA00023235"/>
    </source>
</evidence>
<keyword evidence="5 13" id="KW-0347">Helicase</keyword>
<evidence type="ECO:0000256" key="12">
    <source>
        <dbReference type="ARBA" id="ARBA00048988"/>
    </source>
</evidence>
<dbReference type="HAMAP" id="MF_01451">
    <property type="entry name" value="AddA"/>
    <property type="match status" value="1"/>
</dbReference>
<dbReference type="Gene3D" id="3.40.50.300">
    <property type="entry name" value="P-loop containing nucleotide triphosphate hydrolases"/>
    <property type="match status" value="4"/>
</dbReference>
<keyword evidence="6 13" id="KW-0269">Exonuclease</keyword>
<evidence type="ECO:0000256" key="13">
    <source>
        <dbReference type="HAMAP-Rule" id="MF_01451"/>
    </source>
</evidence>
<dbReference type="Proteomes" id="UP001652442">
    <property type="component" value="Unassembled WGS sequence"/>
</dbReference>
<feature type="domain" description="UvrD-like helicase C-terminal" evidence="16">
    <location>
        <begin position="489"/>
        <end position="785"/>
    </location>
</feature>
<feature type="binding site" evidence="14">
    <location>
        <begin position="24"/>
        <end position="31"/>
    </location>
    <ligand>
        <name>ATP</name>
        <dbReference type="ChEBI" id="CHEBI:30616"/>
    </ligand>
</feature>
<dbReference type="Pfam" id="PF13361">
    <property type="entry name" value="UvrD_C"/>
    <property type="match status" value="1"/>
</dbReference>
<comment type="catalytic activity">
    <reaction evidence="11 13">
        <text>Couples ATP hydrolysis with the unwinding of duplex DNA by translocating in the 3'-5' direction.</text>
        <dbReference type="EC" id="5.6.2.4"/>
    </reaction>
</comment>
<dbReference type="EMBL" id="JAOQJQ010000009">
    <property type="protein sequence ID" value="MCU6763660.1"/>
    <property type="molecule type" value="Genomic_DNA"/>
</dbReference>
<gene>
    <name evidence="13 17" type="primary">addA</name>
    <name evidence="17" type="ORF">OCV88_15230</name>
</gene>
<protein>
    <recommendedName>
        <fullName evidence="13">ATP-dependent helicase/nuclease subunit A</fullName>
        <ecNumber evidence="13">3.1.-.-</ecNumber>
        <ecNumber evidence="13">5.6.2.4</ecNumber>
    </recommendedName>
    <alternativeName>
        <fullName evidence="13">ATP-dependent helicase/nuclease AddA</fullName>
    </alternativeName>
    <alternativeName>
        <fullName evidence="13">DNA 3'-5' helicase AddA</fullName>
    </alternativeName>
</protein>
<keyword evidence="9 13" id="KW-0234">DNA repair</keyword>
<evidence type="ECO:0000259" key="16">
    <source>
        <dbReference type="PROSITE" id="PS51217"/>
    </source>
</evidence>
<dbReference type="Gene3D" id="3.90.320.10">
    <property type="match status" value="1"/>
</dbReference>
<dbReference type="InterPro" id="IPR014152">
    <property type="entry name" value="AddA"/>
</dbReference>
<dbReference type="InterPro" id="IPR014017">
    <property type="entry name" value="DNA_helicase_UvrD-like_C"/>
</dbReference>
<dbReference type="Pfam" id="PF00580">
    <property type="entry name" value="UvrD-helicase"/>
    <property type="match status" value="1"/>
</dbReference>
<feature type="domain" description="UvrD-like helicase ATP-binding" evidence="15">
    <location>
        <begin position="3"/>
        <end position="469"/>
    </location>
</feature>
<keyword evidence="1 13" id="KW-0540">Nuclease</keyword>
<comment type="cofactor">
    <cofactor evidence="13">
        <name>Mg(2+)</name>
        <dbReference type="ChEBI" id="CHEBI:18420"/>
    </cofactor>
</comment>
<keyword evidence="18" id="KW-1185">Reference proteome</keyword>
<dbReference type="PROSITE" id="PS51198">
    <property type="entry name" value="UVRD_HELICASE_ATP_BIND"/>
    <property type="match status" value="1"/>
</dbReference>
<evidence type="ECO:0000256" key="14">
    <source>
        <dbReference type="PROSITE-ProRule" id="PRU00560"/>
    </source>
</evidence>
<dbReference type="PANTHER" id="PTHR11070:SF48">
    <property type="entry name" value="ATP-DEPENDENT HELICASE_NUCLEASE SUBUNIT A"/>
    <property type="match status" value="1"/>
</dbReference>
<keyword evidence="2 13" id="KW-0547">Nucleotide-binding</keyword>
<evidence type="ECO:0000256" key="1">
    <source>
        <dbReference type="ARBA" id="ARBA00022722"/>
    </source>
</evidence>
<comment type="similarity">
    <text evidence="13">Belongs to the helicase family. AddA subfamily.</text>
</comment>
<dbReference type="Gene3D" id="1.10.486.10">
    <property type="entry name" value="PCRA, domain 4"/>
    <property type="match status" value="1"/>
</dbReference>
<keyword evidence="3 13" id="KW-0227">DNA damage</keyword>
<evidence type="ECO:0000313" key="18">
    <source>
        <dbReference type="Proteomes" id="UP001652442"/>
    </source>
</evidence>
<evidence type="ECO:0000256" key="11">
    <source>
        <dbReference type="ARBA" id="ARBA00034617"/>
    </source>
</evidence>
<keyword evidence="7 13" id="KW-0067">ATP-binding</keyword>
<dbReference type="SUPFAM" id="SSF52540">
    <property type="entry name" value="P-loop containing nucleoside triphosphate hydrolases"/>
    <property type="match status" value="1"/>
</dbReference>
<evidence type="ECO:0000256" key="7">
    <source>
        <dbReference type="ARBA" id="ARBA00022840"/>
    </source>
</evidence>
<proteinExistence type="inferred from homology"/>
<evidence type="ECO:0000259" key="15">
    <source>
        <dbReference type="PROSITE" id="PS51198"/>
    </source>
</evidence>
<dbReference type="PROSITE" id="PS51217">
    <property type="entry name" value="UVRD_HELICASE_CTER"/>
    <property type="match status" value="1"/>
</dbReference>
<dbReference type="InterPro" id="IPR014016">
    <property type="entry name" value="UvrD-like_ATP-bd"/>
</dbReference>
<dbReference type="NCBIfam" id="TIGR02785">
    <property type="entry name" value="addA_Gpos"/>
    <property type="match status" value="1"/>
</dbReference>
<comment type="caution">
    <text evidence="17">The sequence shown here is derived from an EMBL/GenBank/DDBJ whole genome shotgun (WGS) entry which is preliminary data.</text>
</comment>
<keyword evidence="10 13" id="KW-0413">Isomerase</keyword>
<comment type="subunit">
    <text evidence="13">Heterodimer of AddA and AddB/RexB.</text>
</comment>
<name>A0ABT2TN64_9FIRM</name>
<comment type="function">
    <text evidence="13">The heterodimer acts as both an ATP-dependent DNA helicase and an ATP-dependent, dual-direction single-stranded exonuclease. Recognizes the chi site generating a DNA molecule suitable for the initiation of homologous recombination. The AddA nuclease domain is required for chi fragment generation; this subunit has the helicase and 3' -&gt; 5' nuclease activities.</text>
</comment>
<dbReference type="SUPFAM" id="SSF52980">
    <property type="entry name" value="Restriction endonuclease-like"/>
    <property type="match status" value="1"/>
</dbReference>
<dbReference type="Pfam" id="PF12705">
    <property type="entry name" value="PDDEXK_1"/>
    <property type="match status" value="1"/>
</dbReference>
<dbReference type="InterPro" id="IPR027417">
    <property type="entry name" value="P-loop_NTPase"/>
</dbReference>